<name>A0A2H3EU30_ARMGA</name>
<evidence type="ECO:0000256" key="1">
    <source>
        <dbReference type="SAM" id="MobiDB-lite"/>
    </source>
</evidence>
<dbReference type="STRING" id="47427.A0A2H3EU30"/>
<evidence type="ECO:0000313" key="2">
    <source>
        <dbReference type="EMBL" id="PBL03024.1"/>
    </source>
</evidence>
<organism evidence="2 3">
    <name type="scientific">Armillaria gallica</name>
    <name type="common">Bulbous honey fungus</name>
    <name type="synonym">Armillaria bulbosa</name>
    <dbReference type="NCBI Taxonomy" id="47427"/>
    <lineage>
        <taxon>Eukaryota</taxon>
        <taxon>Fungi</taxon>
        <taxon>Dikarya</taxon>
        <taxon>Basidiomycota</taxon>
        <taxon>Agaricomycotina</taxon>
        <taxon>Agaricomycetes</taxon>
        <taxon>Agaricomycetidae</taxon>
        <taxon>Agaricales</taxon>
        <taxon>Marasmiineae</taxon>
        <taxon>Physalacriaceae</taxon>
        <taxon>Armillaria</taxon>
    </lineage>
</organism>
<dbReference type="Proteomes" id="UP000217790">
    <property type="component" value="Unassembled WGS sequence"/>
</dbReference>
<dbReference type="AlphaFoldDB" id="A0A2H3EU30"/>
<sequence length="134" mass="14854">MVQRGISPGPSHSNLKAESLPDRTEDRSPLQSFSWVVLAADVDCGKEHFEVNSVNAAAGVHAISRKDVLMIPTEELVHLFNYCLQNNEIPYAWLLSLLAAVLKKGPERDLTMPENYCIIGDEPVYSCGQKTQDL</sequence>
<accession>A0A2H3EU30</accession>
<dbReference type="EMBL" id="KZ293645">
    <property type="protein sequence ID" value="PBL03024.1"/>
    <property type="molecule type" value="Genomic_DNA"/>
</dbReference>
<dbReference type="InParanoid" id="A0A2H3EU30"/>
<gene>
    <name evidence="2" type="ORF">ARMGADRAFT_1072435</name>
</gene>
<proteinExistence type="predicted"/>
<keyword evidence="3" id="KW-1185">Reference proteome</keyword>
<reference evidence="3" key="1">
    <citation type="journal article" date="2017" name="Nat. Ecol. Evol.">
        <title>Genome expansion and lineage-specific genetic innovations in the forest pathogenic fungi Armillaria.</title>
        <authorList>
            <person name="Sipos G."/>
            <person name="Prasanna A.N."/>
            <person name="Walter M.C."/>
            <person name="O'Connor E."/>
            <person name="Balint B."/>
            <person name="Krizsan K."/>
            <person name="Kiss B."/>
            <person name="Hess J."/>
            <person name="Varga T."/>
            <person name="Slot J."/>
            <person name="Riley R."/>
            <person name="Boka B."/>
            <person name="Rigling D."/>
            <person name="Barry K."/>
            <person name="Lee J."/>
            <person name="Mihaltcheva S."/>
            <person name="LaButti K."/>
            <person name="Lipzen A."/>
            <person name="Waldron R."/>
            <person name="Moloney N.M."/>
            <person name="Sperisen C."/>
            <person name="Kredics L."/>
            <person name="Vagvoelgyi C."/>
            <person name="Patrignani A."/>
            <person name="Fitzpatrick D."/>
            <person name="Nagy I."/>
            <person name="Doyle S."/>
            <person name="Anderson J.B."/>
            <person name="Grigoriev I.V."/>
            <person name="Gueldener U."/>
            <person name="Muensterkoetter M."/>
            <person name="Nagy L.G."/>
        </authorList>
    </citation>
    <scope>NUCLEOTIDE SEQUENCE [LARGE SCALE GENOMIC DNA]</scope>
    <source>
        <strain evidence="3">Ar21-2</strain>
    </source>
</reference>
<evidence type="ECO:0000313" key="3">
    <source>
        <dbReference type="Proteomes" id="UP000217790"/>
    </source>
</evidence>
<feature type="region of interest" description="Disordered" evidence="1">
    <location>
        <begin position="1"/>
        <end position="26"/>
    </location>
</feature>
<protein>
    <submittedName>
        <fullName evidence="2">Uncharacterized protein</fullName>
    </submittedName>
</protein>
<dbReference type="OrthoDB" id="3049395at2759"/>